<sequence length="73" mass="8786">MEHRRLYKFYLSYKVDREVHTIWVEGLNLRHAKDKLSMIEPEAIDVIDWTSESEEKLATYIDKVQSHFVYVQG</sequence>
<proteinExistence type="predicted"/>
<evidence type="ECO:0000313" key="2">
    <source>
        <dbReference type="Proteomes" id="UP001354989"/>
    </source>
</evidence>
<protein>
    <submittedName>
        <fullName evidence="1">Uncharacterized protein</fullName>
    </submittedName>
</protein>
<dbReference type="EMBL" id="AP025292">
    <property type="protein sequence ID" value="BDC99603.1"/>
    <property type="molecule type" value="Genomic_DNA"/>
</dbReference>
<dbReference type="RefSeq" id="WP_332918893.1">
    <property type="nucleotide sequence ID" value="NZ_AP025292.1"/>
</dbReference>
<keyword evidence="2" id="KW-1185">Reference proteome</keyword>
<dbReference type="Proteomes" id="UP001354989">
    <property type="component" value="Chromosome"/>
</dbReference>
<name>A0ABN6L9V7_9BACT</name>
<gene>
    <name evidence="1" type="ORF">PEPS_18840</name>
</gene>
<organism evidence="1 2">
    <name type="scientific">Persicobacter psychrovividus</name>
    <dbReference type="NCBI Taxonomy" id="387638"/>
    <lineage>
        <taxon>Bacteria</taxon>
        <taxon>Pseudomonadati</taxon>
        <taxon>Bacteroidota</taxon>
        <taxon>Cytophagia</taxon>
        <taxon>Cytophagales</taxon>
        <taxon>Persicobacteraceae</taxon>
        <taxon>Persicobacter</taxon>
    </lineage>
</organism>
<evidence type="ECO:0000313" key="1">
    <source>
        <dbReference type="EMBL" id="BDC99603.1"/>
    </source>
</evidence>
<reference evidence="1 2" key="1">
    <citation type="submission" date="2021-12" db="EMBL/GenBank/DDBJ databases">
        <title>Genome sequencing of bacteria with rrn-lacking chromosome and rrn-plasmid.</title>
        <authorList>
            <person name="Anda M."/>
            <person name="Iwasaki W."/>
        </authorList>
    </citation>
    <scope>NUCLEOTIDE SEQUENCE [LARGE SCALE GENOMIC DNA]</scope>
    <source>
        <strain evidence="1 2">NBRC 101262</strain>
    </source>
</reference>
<accession>A0ABN6L9V7</accession>